<name>A0A2Y9B6I6_9RHOB</name>
<evidence type="ECO:0000313" key="1">
    <source>
        <dbReference type="EMBL" id="PWJ13311.1"/>
    </source>
</evidence>
<dbReference type="EMBL" id="UETC01000014">
    <property type="protein sequence ID" value="SSA50637.1"/>
    <property type="molecule type" value="Genomic_DNA"/>
</dbReference>
<reference evidence="1 3" key="3">
    <citation type="submission" date="2018-03" db="EMBL/GenBank/DDBJ databases">
        <title>Genomic Encyclopedia of Archaeal and Bacterial Type Strains, Phase II (KMG-II): from individual species to whole genera.</title>
        <authorList>
            <person name="Goeker M."/>
        </authorList>
    </citation>
    <scope>NUCLEOTIDE SEQUENCE [LARGE SCALE GENOMIC DNA]</scope>
    <source>
        <strain evidence="1 3">DSM 25227</strain>
    </source>
</reference>
<protein>
    <submittedName>
        <fullName evidence="2">Uncharacterized conserved protein YjiS, DUF1127 family</fullName>
    </submittedName>
    <submittedName>
        <fullName evidence="1">Uncharacterized protein YjiS (DUF1127 family)</fullName>
    </submittedName>
</protein>
<reference evidence="4" key="1">
    <citation type="submission" date="2016-10" db="EMBL/GenBank/DDBJ databases">
        <authorList>
            <person name="Varghese N."/>
            <person name="Submissions S."/>
        </authorList>
    </citation>
    <scope>NUCLEOTIDE SEQUENCE [LARGE SCALE GENOMIC DNA]</scope>
    <source>
        <strain evidence="4">DSM 25227</strain>
    </source>
</reference>
<evidence type="ECO:0000313" key="2">
    <source>
        <dbReference type="EMBL" id="SSA50637.1"/>
    </source>
</evidence>
<dbReference type="OrthoDB" id="7659219at2"/>
<evidence type="ECO:0000313" key="3">
    <source>
        <dbReference type="Proteomes" id="UP000245839"/>
    </source>
</evidence>
<dbReference type="RefSeq" id="WP_109565996.1">
    <property type="nucleotide sequence ID" value="NZ_QGDJ01000014.1"/>
</dbReference>
<sequence>MTALAFTHPSLNAHAAPARSPLSRGLAALAQTVAIWEMRAATRRALKDMDPSRYPDLGLTTAEVLREVEKPFWVA</sequence>
<reference evidence="2" key="2">
    <citation type="submission" date="2016-10" db="EMBL/GenBank/DDBJ databases">
        <authorList>
            <person name="Cai Z."/>
        </authorList>
    </citation>
    <scope>NUCLEOTIDE SEQUENCE [LARGE SCALE GENOMIC DNA]</scope>
    <source>
        <strain evidence="2">DSM 25227</strain>
    </source>
</reference>
<organism evidence="2 4">
    <name type="scientific">Jannaschia seohaensis</name>
    <dbReference type="NCBI Taxonomy" id="475081"/>
    <lineage>
        <taxon>Bacteria</taxon>
        <taxon>Pseudomonadati</taxon>
        <taxon>Pseudomonadota</taxon>
        <taxon>Alphaproteobacteria</taxon>
        <taxon>Rhodobacterales</taxon>
        <taxon>Roseobacteraceae</taxon>
        <taxon>Jannaschia</taxon>
    </lineage>
</organism>
<dbReference type="AlphaFoldDB" id="A0A2Y9B6I6"/>
<dbReference type="EMBL" id="QGDJ01000014">
    <property type="protein sequence ID" value="PWJ13311.1"/>
    <property type="molecule type" value="Genomic_DNA"/>
</dbReference>
<evidence type="ECO:0000313" key="4">
    <source>
        <dbReference type="Proteomes" id="UP000251571"/>
    </source>
</evidence>
<dbReference type="Proteomes" id="UP000251571">
    <property type="component" value="Unassembled WGS sequence"/>
</dbReference>
<gene>
    <name evidence="1" type="ORF">BCF38_11474</name>
    <name evidence="2" type="ORF">SAMN05421539_11474</name>
</gene>
<keyword evidence="3" id="KW-1185">Reference proteome</keyword>
<accession>A0A2Y9B6I6</accession>
<proteinExistence type="predicted"/>
<dbReference type="Proteomes" id="UP000245839">
    <property type="component" value="Unassembled WGS sequence"/>
</dbReference>